<feature type="non-terminal residue" evidence="2">
    <location>
        <position position="1"/>
    </location>
</feature>
<protein>
    <submittedName>
        <fullName evidence="2">Aspartate ammonia-lyase</fullName>
    </submittedName>
</protein>
<dbReference type="EMBL" id="AZMM01002181">
    <property type="protein sequence ID" value="ETJ43794.1"/>
    <property type="molecule type" value="Genomic_DNA"/>
</dbReference>
<dbReference type="InterPro" id="IPR024083">
    <property type="entry name" value="Fumarase/histidase_N"/>
</dbReference>
<dbReference type="GO" id="GO:0008797">
    <property type="term" value="F:aspartate ammonia-lyase activity"/>
    <property type="evidence" value="ECO:0007669"/>
    <property type="project" value="TreeGrafter"/>
</dbReference>
<proteinExistence type="predicted"/>
<sequence length="111" mass="12405">NHFIAVHIGEREIPDDCYYGVQTLRGKDNFHITEMPMSQEPFFIIAFGYVKKAAAMANKELGTIPADVADALIWACDQLIDGKYREQFVTDWLQGGAGTSTNMNCNEVICN</sequence>
<dbReference type="InterPro" id="IPR022761">
    <property type="entry name" value="Fumarate_lyase_N"/>
</dbReference>
<dbReference type="Gene3D" id="1.10.275.10">
    <property type="entry name" value="Fumarase/aspartase (N-terminal domain)"/>
    <property type="match status" value="1"/>
</dbReference>
<dbReference type="PANTHER" id="PTHR42696:SF2">
    <property type="entry name" value="ASPARTATE AMMONIA-LYASE"/>
    <property type="match status" value="1"/>
</dbReference>
<feature type="non-terminal residue" evidence="2">
    <location>
        <position position="111"/>
    </location>
</feature>
<name>W1YRM0_9ZZZZ</name>
<dbReference type="InterPro" id="IPR008948">
    <property type="entry name" value="L-Aspartase-like"/>
</dbReference>
<accession>W1YRM0</accession>
<feature type="domain" description="Fumarate lyase N-terminal" evidence="1">
    <location>
        <begin position="9"/>
        <end position="110"/>
    </location>
</feature>
<dbReference type="PANTHER" id="PTHR42696">
    <property type="entry name" value="ASPARTATE AMMONIA-LYASE"/>
    <property type="match status" value="1"/>
</dbReference>
<evidence type="ECO:0000313" key="2">
    <source>
        <dbReference type="EMBL" id="ETJ43794.1"/>
    </source>
</evidence>
<keyword evidence="2" id="KW-0456">Lyase</keyword>
<dbReference type="GO" id="GO:0005829">
    <property type="term" value="C:cytosol"/>
    <property type="evidence" value="ECO:0007669"/>
    <property type="project" value="TreeGrafter"/>
</dbReference>
<evidence type="ECO:0000259" key="1">
    <source>
        <dbReference type="Pfam" id="PF00206"/>
    </source>
</evidence>
<organism evidence="2">
    <name type="scientific">human gut metagenome</name>
    <dbReference type="NCBI Taxonomy" id="408170"/>
    <lineage>
        <taxon>unclassified sequences</taxon>
        <taxon>metagenomes</taxon>
        <taxon>organismal metagenomes</taxon>
    </lineage>
</organism>
<dbReference type="AlphaFoldDB" id="W1YRM0"/>
<dbReference type="InterPro" id="IPR051546">
    <property type="entry name" value="Aspartate_Ammonia-Lyase"/>
</dbReference>
<dbReference type="SUPFAM" id="SSF48557">
    <property type="entry name" value="L-aspartase-like"/>
    <property type="match status" value="1"/>
</dbReference>
<comment type="caution">
    <text evidence="2">The sequence shown here is derived from an EMBL/GenBank/DDBJ whole genome shotgun (WGS) entry which is preliminary data.</text>
</comment>
<gene>
    <name evidence="2" type="ORF">Q604_UNBC02181G0001</name>
</gene>
<reference evidence="2" key="1">
    <citation type="submission" date="2013-12" db="EMBL/GenBank/DDBJ databases">
        <title>A Varibaculum cambriense genome reconstructed from a premature infant gut community with otherwise low bacterial novelty that shifts toward anaerobic metabolism during the third week of life.</title>
        <authorList>
            <person name="Brown C.T."/>
            <person name="Sharon I."/>
            <person name="Thomas B.C."/>
            <person name="Castelle C.J."/>
            <person name="Morowitz M.J."/>
            <person name="Banfield J.F."/>
        </authorList>
    </citation>
    <scope>NUCLEOTIDE SEQUENCE</scope>
</reference>
<dbReference type="Pfam" id="PF00206">
    <property type="entry name" value="Lyase_1"/>
    <property type="match status" value="1"/>
</dbReference>
<dbReference type="GO" id="GO:0006531">
    <property type="term" value="P:aspartate metabolic process"/>
    <property type="evidence" value="ECO:0007669"/>
    <property type="project" value="TreeGrafter"/>
</dbReference>